<protein>
    <recommendedName>
        <fullName evidence="5">Carbonic anhydrase</fullName>
        <ecNumber evidence="5">4.2.1.1</ecNumber>
    </recommendedName>
    <alternativeName>
        <fullName evidence="5">Carbonate dehydratase</fullName>
    </alternativeName>
</protein>
<dbReference type="EC" id="4.2.1.1" evidence="5"/>
<dbReference type="SUPFAM" id="SSF53056">
    <property type="entry name" value="beta-carbonic anhydrase, cab"/>
    <property type="match status" value="1"/>
</dbReference>
<dbReference type="PANTHER" id="PTHR43175">
    <property type="entry name" value="CARBONIC ANHYDRASE"/>
    <property type="match status" value="1"/>
</dbReference>
<organism evidence="6 7">
    <name type="scientific">Lophium mytilinum</name>
    <dbReference type="NCBI Taxonomy" id="390894"/>
    <lineage>
        <taxon>Eukaryota</taxon>
        <taxon>Fungi</taxon>
        <taxon>Dikarya</taxon>
        <taxon>Ascomycota</taxon>
        <taxon>Pezizomycotina</taxon>
        <taxon>Dothideomycetes</taxon>
        <taxon>Pleosporomycetidae</taxon>
        <taxon>Mytilinidiales</taxon>
        <taxon>Mytilinidiaceae</taxon>
        <taxon>Lophium</taxon>
    </lineage>
</organism>
<name>A0A6A6QFQ2_9PEZI</name>
<dbReference type="InterPro" id="IPR036874">
    <property type="entry name" value="Carbonic_anhydrase_sf"/>
</dbReference>
<evidence type="ECO:0000313" key="7">
    <source>
        <dbReference type="Proteomes" id="UP000799750"/>
    </source>
</evidence>
<evidence type="ECO:0000256" key="1">
    <source>
        <dbReference type="ARBA" id="ARBA00006217"/>
    </source>
</evidence>
<dbReference type="PANTHER" id="PTHR43175:SF3">
    <property type="entry name" value="CARBON DISULFIDE HYDROLASE"/>
    <property type="match status" value="1"/>
</dbReference>
<dbReference type="SMART" id="SM00947">
    <property type="entry name" value="Pro_CA"/>
    <property type="match status" value="1"/>
</dbReference>
<dbReference type="Proteomes" id="UP000799750">
    <property type="component" value="Unassembled WGS sequence"/>
</dbReference>
<dbReference type="Gene3D" id="3.40.1050.10">
    <property type="entry name" value="Carbonic anhydrase"/>
    <property type="match status" value="1"/>
</dbReference>
<comment type="function">
    <text evidence="5">Reversible hydration of carbon dioxide.</text>
</comment>
<feature type="binding site" evidence="4">
    <location>
        <position position="40"/>
    </location>
    <ligand>
        <name>Zn(2+)</name>
        <dbReference type="ChEBI" id="CHEBI:29105"/>
    </ligand>
</feature>
<dbReference type="GO" id="GO:0008270">
    <property type="term" value="F:zinc ion binding"/>
    <property type="evidence" value="ECO:0007669"/>
    <property type="project" value="UniProtKB-UniRule"/>
</dbReference>
<accession>A0A6A6QFQ2</accession>
<keyword evidence="7" id="KW-1185">Reference proteome</keyword>
<comment type="similarity">
    <text evidence="1 5">Belongs to the beta-class carbonic anhydrase family.</text>
</comment>
<keyword evidence="5" id="KW-0456">Lyase</keyword>
<dbReference type="Pfam" id="PF00484">
    <property type="entry name" value="Pro_CA"/>
    <property type="match status" value="1"/>
</dbReference>
<evidence type="ECO:0000313" key="6">
    <source>
        <dbReference type="EMBL" id="KAF2490453.1"/>
    </source>
</evidence>
<keyword evidence="3 4" id="KW-0862">Zinc</keyword>
<reference evidence="6" key="1">
    <citation type="journal article" date="2020" name="Stud. Mycol.">
        <title>101 Dothideomycetes genomes: a test case for predicting lifestyles and emergence of pathogens.</title>
        <authorList>
            <person name="Haridas S."/>
            <person name="Albert R."/>
            <person name="Binder M."/>
            <person name="Bloem J."/>
            <person name="Labutti K."/>
            <person name="Salamov A."/>
            <person name="Andreopoulos B."/>
            <person name="Baker S."/>
            <person name="Barry K."/>
            <person name="Bills G."/>
            <person name="Bluhm B."/>
            <person name="Cannon C."/>
            <person name="Castanera R."/>
            <person name="Culley D."/>
            <person name="Daum C."/>
            <person name="Ezra D."/>
            <person name="Gonzalez J."/>
            <person name="Henrissat B."/>
            <person name="Kuo A."/>
            <person name="Liang C."/>
            <person name="Lipzen A."/>
            <person name="Lutzoni F."/>
            <person name="Magnuson J."/>
            <person name="Mondo S."/>
            <person name="Nolan M."/>
            <person name="Ohm R."/>
            <person name="Pangilinan J."/>
            <person name="Park H.-J."/>
            <person name="Ramirez L."/>
            <person name="Alfaro M."/>
            <person name="Sun H."/>
            <person name="Tritt A."/>
            <person name="Yoshinaga Y."/>
            <person name="Zwiers L.-H."/>
            <person name="Turgeon B."/>
            <person name="Goodwin S."/>
            <person name="Spatafora J."/>
            <person name="Crous P."/>
            <person name="Grigoriev I."/>
        </authorList>
    </citation>
    <scope>NUCLEOTIDE SEQUENCE</scope>
    <source>
        <strain evidence="6">CBS 269.34</strain>
    </source>
</reference>
<feature type="binding site" evidence="4">
    <location>
        <position position="90"/>
    </location>
    <ligand>
        <name>Zn(2+)</name>
        <dbReference type="ChEBI" id="CHEBI:29105"/>
    </ligand>
</feature>
<evidence type="ECO:0000256" key="4">
    <source>
        <dbReference type="PIRSR" id="PIRSR601765-1"/>
    </source>
</evidence>
<dbReference type="EMBL" id="MU004197">
    <property type="protein sequence ID" value="KAF2490453.1"/>
    <property type="molecule type" value="Genomic_DNA"/>
</dbReference>
<evidence type="ECO:0000256" key="2">
    <source>
        <dbReference type="ARBA" id="ARBA00022723"/>
    </source>
</evidence>
<gene>
    <name evidence="6" type="ORF">BU16DRAFT_566474</name>
</gene>
<dbReference type="CDD" id="cd03379">
    <property type="entry name" value="beta_CA_cladeD"/>
    <property type="match status" value="1"/>
</dbReference>
<feature type="binding site" evidence="4">
    <location>
        <position position="93"/>
    </location>
    <ligand>
        <name>Zn(2+)</name>
        <dbReference type="ChEBI" id="CHEBI:29105"/>
    </ligand>
</feature>
<dbReference type="InterPro" id="IPR001765">
    <property type="entry name" value="Carbonic_anhydrase"/>
</dbReference>
<dbReference type="GO" id="GO:0004089">
    <property type="term" value="F:carbonate dehydratase activity"/>
    <property type="evidence" value="ECO:0007669"/>
    <property type="project" value="UniProtKB-UniRule"/>
</dbReference>
<keyword evidence="2 4" id="KW-0479">Metal-binding</keyword>
<dbReference type="AlphaFoldDB" id="A0A6A6QFQ2"/>
<comment type="catalytic activity">
    <reaction evidence="5">
        <text>hydrogencarbonate + H(+) = CO2 + H2O</text>
        <dbReference type="Rhea" id="RHEA:10748"/>
        <dbReference type="ChEBI" id="CHEBI:15377"/>
        <dbReference type="ChEBI" id="CHEBI:15378"/>
        <dbReference type="ChEBI" id="CHEBI:16526"/>
        <dbReference type="ChEBI" id="CHEBI:17544"/>
        <dbReference type="EC" id="4.2.1.1"/>
    </reaction>
</comment>
<feature type="binding site" evidence="4">
    <location>
        <position position="38"/>
    </location>
    <ligand>
        <name>Zn(2+)</name>
        <dbReference type="ChEBI" id="CHEBI:29105"/>
    </ligand>
</feature>
<proteinExistence type="inferred from homology"/>
<evidence type="ECO:0000256" key="5">
    <source>
        <dbReference type="RuleBase" id="RU003956"/>
    </source>
</evidence>
<dbReference type="OrthoDB" id="10248475at2759"/>
<comment type="cofactor">
    <cofactor evidence="4">
        <name>Zn(2+)</name>
        <dbReference type="ChEBI" id="CHEBI:29105"/>
    </cofactor>
    <text evidence="4">Binds 1 zinc ion per subunit.</text>
</comment>
<evidence type="ECO:0000256" key="3">
    <source>
        <dbReference type="ARBA" id="ARBA00022833"/>
    </source>
</evidence>
<sequence length="168" mass="18188">MSTPAEQNLIEGNKAYASTFTEGHLALPPSQKYAVVTCMDARIDPKSAFGIPLGAAHIIRNAGASVRDAFRSLVISQQLLGTTDVLIVKHTGCGMLTFDNEVAKGAVAKSKGDAAAKEVEDLDFLTFPDLETEVKKDLEWIKSKNVESGINFSGWIYEVETGKVKRVE</sequence>